<evidence type="ECO:0000313" key="2">
    <source>
        <dbReference type="EMBL" id="SDU56917.1"/>
    </source>
</evidence>
<keyword evidence="3" id="KW-1185">Reference proteome</keyword>
<keyword evidence="1" id="KW-0812">Transmembrane</keyword>
<keyword evidence="1" id="KW-1133">Transmembrane helix</keyword>
<evidence type="ECO:0008006" key="4">
    <source>
        <dbReference type="Google" id="ProtNLM"/>
    </source>
</evidence>
<protein>
    <recommendedName>
        <fullName evidence="4">ATP synthase protein I</fullName>
    </recommendedName>
</protein>
<evidence type="ECO:0000256" key="1">
    <source>
        <dbReference type="SAM" id="Phobius"/>
    </source>
</evidence>
<evidence type="ECO:0000313" key="3">
    <source>
        <dbReference type="Proteomes" id="UP000182977"/>
    </source>
</evidence>
<dbReference type="RefSeq" id="WP_046771350.1">
    <property type="nucleotide sequence ID" value="NZ_LBMC01000041.1"/>
</dbReference>
<dbReference type="STRING" id="419479.SAMN04488563_2804"/>
<keyword evidence="1" id="KW-0472">Membrane</keyword>
<sequence length="149" mass="15067">MTEPASPPPRRRSPAAVARPALLLTLAAGVACSVVAAFTGGSAGLWSAVGATALVIAFFATGALPVLLDRFLPPTGMAAAGALIVTYSLRIGLVLIGLGVLTSVDGVHERALGLSLMACALVYTLTYAVTMFRENSRGVSTPARSSGPE</sequence>
<accession>A0A1H2JKM3</accession>
<dbReference type="Proteomes" id="UP000182977">
    <property type="component" value="Chromosome I"/>
</dbReference>
<dbReference type="EMBL" id="LT629791">
    <property type="protein sequence ID" value="SDU56917.1"/>
    <property type="molecule type" value="Genomic_DNA"/>
</dbReference>
<feature type="transmembrane region" description="Helical" evidence="1">
    <location>
        <begin position="80"/>
        <end position="100"/>
    </location>
</feature>
<feature type="transmembrane region" description="Helical" evidence="1">
    <location>
        <begin position="21"/>
        <end position="39"/>
    </location>
</feature>
<reference evidence="3" key="1">
    <citation type="submission" date="2016-10" db="EMBL/GenBank/DDBJ databases">
        <authorList>
            <person name="Varghese N."/>
            <person name="Submissions S."/>
        </authorList>
    </citation>
    <scope>NUCLEOTIDE SEQUENCE [LARGE SCALE GENOMIC DNA]</scope>
    <source>
        <strain evidence="3">DSM 45079</strain>
    </source>
</reference>
<proteinExistence type="predicted"/>
<name>A0A1H2JKM3_9ACTN</name>
<gene>
    <name evidence="2" type="ORF">SAMN04488563_2804</name>
</gene>
<dbReference type="AlphaFoldDB" id="A0A1H2JKM3"/>
<feature type="transmembrane region" description="Helical" evidence="1">
    <location>
        <begin position="112"/>
        <end position="132"/>
    </location>
</feature>
<feature type="transmembrane region" description="Helical" evidence="1">
    <location>
        <begin position="45"/>
        <end position="68"/>
    </location>
</feature>
<organism evidence="2 3">
    <name type="scientific">Jiangella alkaliphila</name>
    <dbReference type="NCBI Taxonomy" id="419479"/>
    <lineage>
        <taxon>Bacteria</taxon>
        <taxon>Bacillati</taxon>
        <taxon>Actinomycetota</taxon>
        <taxon>Actinomycetes</taxon>
        <taxon>Jiangellales</taxon>
        <taxon>Jiangellaceae</taxon>
        <taxon>Jiangella</taxon>
    </lineage>
</organism>
<dbReference type="OrthoDB" id="5194075at2"/>